<keyword evidence="1" id="KW-1133">Transmembrane helix</keyword>
<dbReference type="GO" id="GO:0015627">
    <property type="term" value="C:type II protein secretion system complex"/>
    <property type="evidence" value="ECO:0007669"/>
    <property type="project" value="InterPro"/>
</dbReference>
<feature type="transmembrane region" description="Helical" evidence="1">
    <location>
        <begin position="228"/>
        <end position="251"/>
    </location>
</feature>
<dbReference type="InterPro" id="IPR024230">
    <property type="entry name" value="GspL_cyto_dom"/>
</dbReference>
<organism evidence="3 4">
    <name type="scientific">Crenobacter intestini</name>
    <dbReference type="NCBI Taxonomy" id="2563443"/>
    <lineage>
        <taxon>Bacteria</taxon>
        <taxon>Pseudomonadati</taxon>
        <taxon>Pseudomonadota</taxon>
        <taxon>Betaproteobacteria</taxon>
        <taxon>Neisseriales</taxon>
        <taxon>Neisseriaceae</taxon>
        <taxon>Crenobacter</taxon>
    </lineage>
</organism>
<accession>A0A4T0UL05</accession>
<evidence type="ECO:0000256" key="1">
    <source>
        <dbReference type="SAM" id="Phobius"/>
    </source>
</evidence>
<dbReference type="AlphaFoldDB" id="A0A4T0UL05"/>
<proteinExistence type="predicted"/>
<sequence>MSILRLMYRPAWPDSETALPWVLLGERGERLDGGDDEPAAWPRTGETELVLPAGRTVFLRAALPRASRERMQAAAGYALEERLANDVQANLYALGPADGGEHVVAVTEAFGVRRAVAMLRSLGRTPDRIVPEETLGSATEGWQLAAAADGGRIARQGEVGAWYLPAGAAGDALWARLQACDGAPGAAPSVAAAGWVSGRAASAYDFAHGELAAGRWWRTWGPALRGSGLVLALFAALQLALLLGEAGYLAWRKQQLTTEIKALAVPLAGSQAVPGNSALPMLRALDRLRAERGQPARLDGTALLARLGEVAGSTLALQQLNIEDGRVVLRAAQVPDETFARWRSQLARQGVALSRRAGEGGAQEWVLAGEP</sequence>
<dbReference type="InterPro" id="IPR007812">
    <property type="entry name" value="T2SS_protein-GspL"/>
</dbReference>
<dbReference type="GO" id="GO:0015628">
    <property type="term" value="P:protein secretion by the type II secretion system"/>
    <property type="evidence" value="ECO:0007669"/>
    <property type="project" value="InterPro"/>
</dbReference>
<comment type="caution">
    <text evidence="3">The sequence shown here is derived from an EMBL/GenBank/DDBJ whole genome shotgun (WGS) entry which is preliminary data.</text>
</comment>
<evidence type="ECO:0000313" key="3">
    <source>
        <dbReference type="EMBL" id="TIC79061.1"/>
    </source>
</evidence>
<evidence type="ECO:0000259" key="2">
    <source>
        <dbReference type="Pfam" id="PF05134"/>
    </source>
</evidence>
<dbReference type="Pfam" id="PF05134">
    <property type="entry name" value="T2SSL"/>
    <property type="match status" value="1"/>
</dbReference>
<dbReference type="EMBL" id="STGJ01000019">
    <property type="protein sequence ID" value="TIC79061.1"/>
    <property type="molecule type" value="Genomic_DNA"/>
</dbReference>
<reference evidence="3 4" key="1">
    <citation type="submission" date="2019-04" db="EMBL/GenBank/DDBJ databases">
        <title>Crenobacter sp. nov.</title>
        <authorList>
            <person name="Shi S."/>
        </authorList>
    </citation>
    <scope>NUCLEOTIDE SEQUENCE [LARGE SCALE GENOMIC DNA]</scope>
    <source>
        <strain evidence="3 4">GY 70310</strain>
    </source>
</reference>
<dbReference type="GO" id="GO:0009276">
    <property type="term" value="C:Gram-negative-bacterium-type cell wall"/>
    <property type="evidence" value="ECO:0007669"/>
    <property type="project" value="InterPro"/>
</dbReference>
<name>A0A4T0UL05_9NEIS</name>
<gene>
    <name evidence="3" type="ORF">E5K04_14255</name>
</gene>
<dbReference type="OrthoDB" id="8578377at2"/>
<keyword evidence="1" id="KW-0472">Membrane</keyword>
<keyword evidence="1" id="KW-0812">Transmembrane</keyword>
<dbReference type="RefSeq" id="WP_136555306.1">
    <property type="nucleotide sequence ID" value="NZ_STGJ01000019.1"/>
</dbReference>
<dbReference type="Proteomes" id="UP000308891">
    <property type="component" value="Unassembled WGS sequence"/>
</dbReference>
<dbReference type="Gene3D" id="3.30.420.380">
    <property type="match status" value="1"/>
</dbReference>
<evidence type="ECO:0000313" key="4">
    <source>
        <dbReference type="Proteomes" id="UP000308891"/>
    </source>
</evidence>
<protein>
    <recommendedName>
        <fullName evidence="2">GspL cytoplasmic actin-ATPase-like domain-containing protein</fullName>
    </recommendedName>
</protein>
<dbReference type="SUPFAM" id="SSF53067">
    <property type="entry name" value="Actin-like ATPase domain"/>
    <property type="match status" value="1"/>
</dbReference>
<dbReference type="InterPro" id="IPR043129">
    <property type="entry name" value="ATPase_NBD"/>
</dbReference>
<feature type="domain" description="GspL cytoplasmic actin-ATPase-like" evidence="2">
    <location>
        <begin position="42"/>
        <end position="132"/>
    </location>
</feature>
<dbReference type="NCBIfam" id="TIGR01709">
    <property type="entry name" value="typeII_sec_gspL"/>
    <property type="match status" value="1"/>
</dbReference>
<keyword evidence="4" id="KW-1185">Reference proteome</keyword>